<keyword evidence="4" id="KW-1185">Reference proteome</keyword>
<protein>
    <submittedName>
        <fullName evidence="3">Phosphotransferase enzyme family protein</fullName>
    </submittedName>
</protein>
<dbReference type="Gene3D" id="3.30.200.20">
    <property type="entry name" value="Phosphorylase Kinase, domain 1"/>
    <property type="match status" value="1"/>
</dbReference>
<evidence type="ECO:0000313" key="3">
    <source>
        <dbReference type="EMBL" id="MFD1676618.1"/>
    </source>
</evidence>
<name>A0ABW4JKX5_9BACL</name>
<dbReference type="InterPro" id="IPR002575">
    <property type="entry name" value="Aminoglycoside_PTrfase"/>
</dbReference>
<dbReference type="InterPro" id="IPR050249">
    <property type="entry name" value="Pseudomonas-type_ThrB"/>
</dbReference>
<proteinExistence type="inferred from homology"/>
<dbReference type="Gene3D" id="3.90.1200.10">
    <property type="match status" value="1"/>
</dbReference>
<evidence type="ECO:0000259" key="2">
    <source>
        <dbReference type="Pfam" id="PF01636"/>
    </source>
</evidence>
<sequence>MSRVERRIESVNRPSADRSGAMLDNCFPSEMSLLSANALCNYIAKEYFNSSSLQCRLYYRGLHDIYKVVAYNNEYFFKVYRQGIRRIEEIQDEIDLLNHLKASDIETTLPVVRCDGKFISEFNTANGNRFGVLFTSVGNHGLSEVEETAELNEQLGGYVASIHRAWDSVNLGGNRWNLDAGLFIDRAMHAIREFSDIHVFDIGFLESIAKDLKSKLAILPVRKSQYGMCHGDIYSGNIRVGNDNSPILFDFDFCGTGWRAYDISMYAFPFGMGCDVTKLKKREERKHQFLNGYNKVRAMSDEEIESIALFVPFRRIFNLGMLYITFLPNTWGDIAVIRNVDEDVALLKKWFELNPIL</sequence>
<dbReference type="PANTHER" id="PTHR21064:SF6">
    <property type="entry name" value="AMINOGLYCOSIDE PHOSPHOTRANSFERASE DOMAIN-CONTAINING PROTEIN"/>
    <property type="match status" value="1"/>
</dbReference>
<dbReference type="RefSeq" id="WP_377944526.1">
    <property type="nucleotide sequence ID" value="NZ_JBHUCX010000074.1"/>
</dbReference>
<comment type="caution">
    <text evidence="3">The sequence shown here is derived from an EMBL/GenBank/DDBJ whole genome shotgun (WGS) entry which is preliminary data.</text>
</comment>
<feature type="domain" description="Aminoglycoside phosphotransferase" evidence="2">
    <location>
        <begin position="65"/>
        <end position="271"/>
    </location>
</feature>
<dbReference type="SUPFAM" id="SSF56112">
    <property type="entry name" value="Protein kinase-like (PK-like)"/>
    <property type="match status" value="1"/>
</dbReference>
<accession>A0ABW4JKX5</accession>
<dbReference type="Pfam" id="PF01636">
    <property type="entry name" value="APH"/>
    <property type="match status" value="1"/>
</dbReference>
<dbReference type="InterPro" id="IPR011009">
    <property type="entry name" value="Kinase-like_dom_sf"/>
</dbReference>
<evidence type="ECO:0000256" key="1">
    <source>
        <dbReference type="ARBA" id="ARBA00038240"/>
    </source>
</evidence>
<evidence type="ECO:0000313" key="4">
    <source>
        <dbReference type="Proteomes" id="UP001597079"/>
    </source>
</evidence>
<dbReference type="PANTHER" id="PTHR21064">
    <property type="entry name" value="AMINOGLYCOSIDE PHOSPHOTRANSFERASE DOMAIN-CONTAINING PROTEIN-RELATED"/>
    <property type="match status" value="1"/>
</dbReference>
<dbReference type="EMBL" id="JBHUCX010000074">
    <property type="protein sequence ID" value="MFD1676618.1"/>
    <property type="molecule type" value="Genomic_DNA"/>
</dbReference>
<gene>
    <name evidence="3" type="ORF">ACFSB2_18250</name>
</gene>
<comment type="similarity">
    <text evidence="1">Belongs to the pseudomonas-type ThrB family.</text>
</comment>
<dbReference type="Proteomes" id="UP001597079">
    <property type="component" value="Unassembled WGS sequence"/>
</dbReference>
<reference evidence="4" key="1">
    <citation type="journal article" date="2019" name="Int. J. Syst. Evol. Microbiol.">
        <title>The Global Catalogue of Microorganisms (GCM) 10K type strain sequencing project: providing services to taxonomists for standard genome sequencing and annotation.</title>
        <authorList>
            <consortium name="The Broad Institute Genomics Platform"/>
            <consortium name="The Broad Institute Genome Sequencing Center for Infectious Disease"/>
            <person name="Wu L."/>
            <person name="Ma J."/>
        </authorList>
    </citation>
    <scope>NUCLEOTIDE SEQUENCE [LARGE SCALE GENOMIC DNA]</scope>
    <source>
        <strain evidence="4">CGMCC 1.12286</strain>
    </source>
</reference>
<organism evidence="3 4">
    <name type="scientific">Alicyclobacillus fodiniaquatilis</name>
    <dbReference type="NCBI Taxonomy" id="1661150"/>
    <lineage>
        <taxon>Bacteria</taxon>
        <taxon>Bacillati</taxon>
        <taxon>Bacillota</taxon>
        <taxon>Bacilli</taxon>
        <taxon>Bacillales</taxon>
        <taxon>Alicyclobacillaceae</taxon>
        <taxon>Alicyclobacillus</taxon>
    </lineage>
</organism>